<reference evidence="7" key="1">
    <citation type="submission" date="2018-05" db="EMBL/GenBank/DDBJ databases">
        <authorList>
            <person name="Lanie J.A."/>
            <person name="Ng W.-L."/>
            <person name="Kazmierczak K.M."/>
            <person name="Andrzejewski T.M."/>
            <person name="Davidsen T.M."/>
            <person name="Wayne K.J."/>
            <person name="Tettelin H."/>
            <person name="Glass J.I."/>
            <person name="Rusch D."/>
            <person name="Podicherti R."/>
            <person name="Tsui H.-C.T."/>
            <person name="Winkler M.E."/>
        </authorList>
    </citation>
    <scope>NUCLEOTIDE SEQUENCE</scope>
</reference>
<dbReference type="PRINTS" id="PR00125">
    <property type="entry name" value="ATPASEDELTA"/>
</dbReference>
<dbReference type="SUPFAM" id="SSF47928">
    <property type="entry name" value="N-terminal domain of the delta subunit of the F1F0-ATP synthase"/>
    <property type="match status" value="1"/>
</dbReference>
<evidence type="ECO:0000256" key="3">
    <source>
        <dbReference type="ARBA" id="ARBA00022781"/>
    </source>
</evidence>
<evidence type="ECO:0000313" key="7">
    <source>
        <dbReference type="EMBL" id="SUZ96746.1"/>
    </source>
</evidence>
<dbReference type="PROSITE" id="PS00389">
    <property type="entry name" value="ATPASE_DELTA"/>
    <property type="match status" value="1"/>
</dbReference>
<evidence type="ECO:0000256" key="5">
    <source>
        <dbReference type="ARBA" id="ARBA00023136"/>
    </source>
</evidence>
<dbReference type="PANTHER" id="PTHR11910">
    <property type="entry name" value="ATP SYNTHASE DELTA CHAIN"/>
    <property type="match status" value="1"/>
</dbReference>
<gene>
    <name evidence="7" type="ORF">METZ01_LOCUS49600</name>
</gene>
<dbReference type="InterPro" id="IPR000711">
    <property type="entry name" value="ATPase_OSCP/dsu"/>
</dbReference>
<keyword evidence="3" id="KW-0375">Hydrogen ion transport</keyword>
<dbReference type="AlphaFoldDB" id="A0A381RY18"/>
<dbReference type="InterPro" id="IPR020781">
    <property type="entry name" value="ATPase_OSCP/d_CS"/>
</dbReference>
<dbReference type="Pfam" id="PF00213">
    <property type="entry name" value="OSCP"/>
    <property type="match status" value="1"/>
</dbReference>
<keyword evidence="5" id="KW-0472">Membrane</keyword>
<protein>
    <recommendedName>
        <fullName evidence="8">ATP synthase subunit delta</fullName>
    </recommendedName>
</protein>
<comment type="subcellular location">
    <subcellularLocation>
        <location evidence="1">Membrane</location>
    </subcellularLocation>
</comment>
<keyword evidence="6" id="KW-0066">ATP synthesis</keyword>
<dbReference type="InterPro" id="IPR026015">
    <property type="entry name" value="ATP_synth_OSCP/delta_N_sf"/>
</dbReference>
<evidence type="ECO:0000256" key="4">
    <source>
        <dbReference type="ARBA" id="ARBA00023065"/>
    </source>
</evidence>
<evidence type="ECO:0000256" key="2">
    <source>
        <dbReference type="ARBA" id="ARBA00022448"/>
    </source>
</evidence>
<dbReference type="EMBL" id="UINC01002445">
    <property type="protein sequence ID" value="SUZ96746.1"/>
    <property type="molecule type" value="Genomic_DNA"/>
</dbReference>
<proteinExistence type="inferred from homology"/>
<sequence length="185" mass="21506">MSKNKSFSTEISERYALALYNLSKDQNQINEFELSMNNFMKIYESNEDLKSFVKNPTYSTSSQQKVFEKITSLMNFNKIIKNFFSILVIKKRIFFLDKIIQKFLKLISLKRGEIKANLISSKKIDSKILSDLEKQISESVKHPIKLNYKIDESLLGGIIIQIGSLMIDTSVKNKLKKYKKLMIEA</sequence>
<keyword evidence="2" id="KW-0813">Transport</keyword>
<evidence type="ECO:0000256" key="1">
    <source>
        <dbReference type="ARBA" id="ARBA00004370"/>
    </source>
</evidence>
<dbReference type="GO" id="GO:0016020">
    <property type="term" value="C:membrane"/>
    <property type="evidence" value="ECO:0007669"/>
    <property type="project" value="UniProtKB-SubCell"/>
</dbReference>
<evidence type="ECO:0000256" key="6">
    <source>
        <dbReference type="ARBA" id="ARBA00023310"/>
    </source>
</evidence>
<name>A0A381RY18_9ZZZZ</name>
<keyword evidence="4" id="KW-0406">Ion transport</keyword>
<dbReference type="GO" id="GO:0046933">
    <property type="term" value="F:proton-transporting ATP synthase activity, rotational mechanism"/>
    <property type="evidence" value="ECO:0007669"/>
    <property type="project" value="InterPro"/>
</dbReference>
<organism evidence="7">
    <name type="scientific">marine metagenome</name>
    <dbReference type="NCBI Taxonomy" id="408172"/>
    <lineage>
        <taxon>unclassified sequences</taxon>
        <taxon>metagenomes</taxon>
        <taxon>ecological metagenomes</taxon>
    </lineage>
</organism>
<dbReference type="NCBIfam" id="TIGR01145">
    <property type="entry name" value="ATP_synt_delta"/>
    <property type="match status" value="1"/>
</dbReference>
<accession>A0A381RY18</accession>
<dbReference type="Gene3D" id="1.10.520.20">
    <property type="entry name" value="N-terminal domain of the delta subunit of the F1F0-ATP synthase"/>
    <property type="match status" value="1"/>
</dbReference>
<dbReference type="HAMAP" id="MF_01416">
    <property type="entry name" value="ATP_synth_delta_bact"/>
    <property type="match status" value="1"/>
</dbReference>
<evidence type="ECO:0008006" key="8">
    <source>
        <dbReference type="Google" id="ProtNLM"/>
    </source>
</evidence>